<dbReference type="PANTHER" id="PTHR45527:SF1">
    <property type="entry name" value="FATTY ACID SYNTHASE"/>
    <property type="match status" value="1"/>
</dbReference>
<dbReference type="Gene3D" id="3.30.300.30">
    <property type="match status" value="2"/>
</dbReference>
<dbReference type="EMBL" id="JMIB01000003">
    <property type="protein sequence ID" value="KDM93305.1"/>
    <property type="molecule type" value="Genomic_DNA"/>
</dbReference>
<dbReference type="GO" id="GO:0043041">
    <property type="term" value="P:amino acid activation for nonribosomal peptide biosynthetic process"/>
    <property type="evidence" value="ECO:0007669"/>
    <property type="project" value="TreeGrafter"/>
</dbReference>
<reference evidence="5 6" key="1">
    <citation type="submission" date="2014-04" db="EMBL/GenBank/DDBJ databases">
        <title>Draft genome sequence of Photobacterium halotolerans S2753: a solonamide, ngercheumicin and holomycin producer.</title>
        <authorList>
            <person name="Machado H.R."/>
            <person name="Gram L."/>
        </authorList>
    </citation>
    <scope>NUCLEOTIDE SEQUENCE [LARGE SCALE GENOMIC DNA]</scope>
    <source>
        <strain evidence="5 6">S2753</strain>
    </source>
</reference>
<dbReference type="SUPFAM" id="SSF47336">
    <property type="entry name" value="ACP-like"/>
    <property type="match status" value="1"/>
</dbReference>
<dbReference type="STRING" id="1654360.EA58_01460"/>
<comment type="caution">
    <text evidence="5">The sequence shown here is derived from an EMBL/GenBank/DDBJ whole genome shotgun (WGS) entry which is preliminary data.</text>
</comment>
<dbReference type="InterPro" id="IPR020459">
    <property type="entry name" value="AMP-binding"/>
</dbReference>
<proteinExistence type="predicted"/>
<evidence type="ECO:0000259" key="4">
    <source>
        <dbReference type="PROSITE" id="PS50075"/>
    </source>
</evidence>
<dbReference type="PROSITE" id="PS00455">
    <property type="entry name" value="AMP_BINDING"/>
    <property type="match status" value="1"/>
</dbReference>
<comment type="cofactor">
    <cofactor evidence="1">
        <name>pantetheine 4'-phosphate</name>
        <dbReference type="ChEBI" id="CHEBI:47942"/>
    </cofactor>
</comment>
<dbReference type="SMART" id="SM00823">
    <property type="entry name" value="PKS_PP"/>
    <property type="match status" value="1"/>
</dbReference>
<evidence type="ECO:0000256" key="1">
    <source>
        <dbReference type="ARBA" id="ARBA00001957"/>
    </source>
</evidence>
<evidence type="ECO:0000313" key="5">
    <source>
        <dbReference type="EMBL" id="KDM93305.1"/>
    </source>
</evidence>
<dbReference type="SUPFAM" id="SSF53474">
    <property type="entry name" value="alpha/beta-Hydrolases"/>
    <property type="match status" value="1"/>
</dbReference>
<dbReference type="Pfam" id="PF00501">
    <property type="entry name" value="AMP-binding"/>
    <property type="match status" value="1"/>
</dbReference>
<dbReference type="Gene3D" id="3.40.50.1820">
    <property type="entry name" value="alpha/beta hydrolase"/>
    <property type="match status" value="1"/>
</dbReference>
<dbReference type="CDD" id="cd02142">
    <property type="entry name" value="McbC_SagB-like_oxidoreductase"/>
    <property type="match status" value="1"/>
</dbReference>
<dbReference type="InterPro" id="IPR006162">
    <property type="entry name" value="Ppantetheine_attach_site"/>
</dbReference>
<dbReference type="Pfam" id="PF00550">
    <property type="entry name" value="PP-binding"/>
    <property type="match status" value="1"/>
</dbReference>
<dbReference type="GO" id="GO:0044550">
    <property type="term" value="P:secondary metabolite biosynthetic process"/>
    <property type="evidence" value="ECO:0007669"/>
    <property type="project" value="TreeGrafter"/>
</dbReference>
<dbReference type="GO" id="GO:0016491">
    <property type="term" value="F:oxidoreductase activity"/>
    <property type="evidence" value="ECO:0007669"/>
    <property type="project" value="InterPro"/>
</dbReference>
<dbReference type="InterPro" id="IPR001031">
    <property type="entry name" value="Thioesterase"/>
</dbReference>
<dbReference type="Gene3D" id="3.40.50.12780">
    <property type="entry name" value="N-terminal domain of ligase-like"/>
    <property type="match status" value="1"/>
</dbReference>
<dbReference type="GO" id="GO:0005737">
    <property type="term" value="C:cytoplasm"/>
    <property type="evidence" value="ECO:0007669"/>
    <property type="project" value="TreeGrafter"/>
</dbReference>
<dbReference type="InterPro" id="IPR009081">
    <property type="entry name" value="PP-bd_ACP"/>
</dbReference>
<keyword evidence="6" id="KW-1185">Reference proteome</keyword>
<organism evidence="5 6">
    <name type="scientific">Photobacterium galatheae</name>
    <dbReference type="NCBI Taxonomy" id="1654360"/>
    <lineage>
        <taxon>Bacteria</taxon>
        <taxon>Pseudomonadati</taxon>
        <taxon>Pseudomonadota</taxon>
        <taxon>Gammaproteobacteria</taxon>
        <taxon>Vibrionales</taxon>
        <taxon>Vibrionaceae</taxon>
        <taxon>Photobacterium</taxon>
    </lineage>
</organism>
<dbReference type="InterPro" id="IPR020806">
    <property type="entry name" value="PKS_PP-bd"/>
</dbReference>
<name>A0A066RS83_9GAMM</name>
<keyword evidence="2" id="KW-0596">Phosphopantetheine</keyword>
<dbReference type="GO" id="GO:0031177">
    <property type="term" value="F:phosphopantetheine binding"/>
    <property type="evidence" value="ECO:0007669"/>
    <property type="project" value="InterPro"/>
</dbReference>
<dbReference type="PROSITE" id="PS50075">
    <property type="entry name" value="CARRIER"/>
    <property type="match status" value="1"/>
</dbReference>
<dbReference type="Gene3D" id="3.40.109.10">
    <property type="entry name" value="NADH Oxidase"/>
    <property type="match status" value="1"/>
</dbReference>
<dbReference type="InterPro" id="IPR020845">
    <property type="entry name" value="AMP-binding_CS"/>
</dbReference>
<feature type="domain" description="Carrier" evidence="4">
    <location>
        <begin position="933"/>
        <end position="1008"/>
    </location>
</feature>
<evidence type="ECO:0000313" key="6">
    <source>
        <dbReference type="Proteomes" id="UP000027192"/>
    </source>
</evidence>
<evidence type="ECO:0000256" key="3">
    <source>
        <dbReference type="ARBA" id="ARBA00022553"/>
    </source>
</evidence>
<sequence>MEIEIDHGTATLLDMFSEQARLNPDKIAVTDCHQSLSYLDFYLKVLKTGHRLADAQLSDENCIGLFCEPSIDMVCGAWGILASGNAYLPLAPEYPSERIRYMIQDSKIRVIYTQTHLKSKLEAMVSDQVTIVTAEDITALLANELPQMSDPVFSKVTPDHLAYVIYTSGSTGKPKGVMIKHRNIVQQMSFLKQTFSFGGQTRILQKTPMSFDAAQWEILAPVFGCHLIVGPAGCYRDPDEMVEVLLKHEINVLQCVPTLLQALVDHPSFIDCKSLAQVFSGGETLTRQLAKEFYRVRPEAELINLYGPTECTINSSYFKLCEKAVDTYPSAISIGKPVAHTRYYLLREDGQPALVGEIGELYISGRQVASGYLHRSDLTKEKFVPNHLSQDPEHAWLYRTGDLGRWDSEGNVHFAGRADNQVKLRGYRVELDEIRHAIENHSWIKNAAMVINNDPRTGSQNLIACIELDETQAALMDQGNHGSHHQSKANKCQVKAQLSNAGCRPAEACEDRLHIALEGKVATPSQKEKAFGRKTYRFFEREQPVTREELISLLTLEQDKTLSREISQLTAPQFGGLLRHFGQFISDERLLPKYTYASPGALYAVQLYIEIHGLFGWPSGIYYYHPVQHCLVQIEACQPNSQPTLKLHFIGKHDAIEPVYKNNILEVLEMETGHMLGLFDEQLPEFGLAIGAHQLTEQLPAWYDGATDDYNLGTFEICPNDVAPAIDLPELFVQAHGSHVAGLEEGLYRFTAQDFEYMSDQQILKRDVIAINQQVYDRASFGISMVENCRESAMRYISLGRTLHKLQSNPLSLGMMSSGYSSKSGNDLPSAKRMRHILNAHGLEMAAFYFCIGGGISQAQYLSIGMKEDSVHMRGPTEMIKDDLMTQLPQYMIPNKVVMIDKLPQTANGKVDYQALKALDVVANSHSEKEFIPLSTETEHQLGEIWCRIMKWDSVSAQDDFFECGGNSLTAVAMINRINQAFGIKVPLQVLFQSPTIQQLSAWIDSQGEQVQQASRLIELNGQQQNPIFCWPGLGGYPMNLKLMANQVAPHRQFFGVQALGLHEGEVPLPNVQEMAKADIELIRSVQPKGPYTLWGYSFGARVAFETAYQLEQMGETVEALHLIAPGSPQTHYDLEQTNQGNASFSNPVFVTILFSVFAHSIDGALLQSCLNQCHDEESFIEFMCQRFPMLQPDLIQRITRIVLVSYDFSYTFEELVGRRIHAPVTIFKAQQDNYSFIENVSDFSVEPPRTIHLEADHYQVLKAQGVAELQTHLI</sequence>
<dbReference type="Gene3D" id="1.10.1200.10">
    <property type="entry name" value="ACP-like"/>
    <property type="match status" value="1"/>
</dbReference>
<dbReference type="InterPro" id="IPR010071">
    <property type="entry name" value="AA_adenyl_dom"/>
</dbReference>
<dbReference type="InterPro" id="IPR042099">
    <property type="entry name" value="ANL_N_sf"/>
</dbReference>
<dbReference type="InterPro" id="IPR045851">
    <property type="entry name" value="AMP-bd_C_sf"/>
</dbReference>
<dbReference type="PROSITE" id="PS00012">
    <property type="entry name" value="PHOSPHOPANTETHEINE"/>
    <property type="match status" value="1"/>
</dbReference>
<dbReference type="FunFam" id="1.10.1200.10:FF:000005">
    <property type="entry name" value="Nonribosomal peptide synthetase 1"/>
    <property type="match status" value="1"/>
</dbReference>
<accession>A0A066RS83</accession>
<dbReference type="PANTHER" id="PTHR45527">
    <property type="entry name" value="NONRIBOSOMAL PEPTIDE SYNTHETASE"/>
    <property type="match status" value="1"/>
</dbReference>
<dbReference type="InterPro" id="IPR036736">
    <property type="entry name" value="ACP-like_sf"/>
</dbReference>
<dbReference type="Proteomes" id="UP000027192">
    <property type="component" value="Unassembled WGS sequence"/>
</dbReference>
<evidence type="ECO:0000256" key="2">
    <source>
        <dbReference type="ARBA" id="ARBA00022450"/>
    </source>
</evidence>
<gene>
    <name evidence="5" type="ORF">EA58_01460</name>
</gene>
<dbReference type="InterPro" id="IPR029058">
    <property type="entry name" value="AB_hydrolase_fold"/>
</dbReference>
<dbReference type="InterPro" id="IPR000873">
    <property type="entry name" value="AMP-dep_synth/lig_dom"/>
</dbReference>
<dbReference type="SUPFAM" id="SSF56801">
    <property type="entry name" value="Acetyl-CoA synthetase-like"/>
    <property type="match status" value="1"/>
</dbReference>
<dbReference type="NCBIfam" id="TIGR01733">
    <property type="entry name" value="AA-adenyl-dom"/>
    <property type="match status" value="1"/>
</dbReference>
<dbReference type="Pfam" id="PF00975">
    <property type="entry name" value="Thioesterase"/>
    <property type="match status" value="1"/>
</dbReference>
<protein>
    <submittedName>
        <fullName evidence="5">Amino acid adenylation protein</fullName>
    </submittedName>
</protein>
<dbReference type="InterPro" id="IPR000415">
    <property type="entry name" value="Nitroreductase-like"/>
</dbReference>
<keyword evidence="3" id="KW-0597">Phosphoprotein</keyword>
<dbReference type="PRINTS" id="PR00154">
    <property type="entry name" value="AMPBINDING"/>
</dbReference>
<dbReference type="AlphaFoldDB" id="A0A066RS83"/>
<dbReference type="CDD" id="cd05930">
    <property type="entry name" value="A_NRPS"/>
    <property type="match status" value="1"/>
</dbReference>